<dbReference type="RefSeq" id="WP_168677186.1">
    <property type="nucleotide sequence ID" value="NZ_BPKV01000006.1"/>
</dbReference>
<feature type="binding site" evidence="13">
    <location>
        <begin position="282"/>
        <end position="288"/>
    </location>
    <ligand>
        <name>NADP(+)</name>
        <dbReference type="ChEBI" id="CHEBI:58349"/>
    </ligand>
</feature>
<dbReference type="SUPFAM" id="SSF53927">
    <property type="entry name" value="Cytidine deaminase-like"/>
    <property type="match status" value="1"/>
</dbReference>
<comment type="pathway">
    <text evidence="3 11">Cofactor biosynthesis; riboflavin biosynthesis; 5-amino-6-(D-ribitylamino)uracil from GTP: step 3/4.</text>
</comment>
<evidence type="ECO:0000256" key="10">
    <source>
        <dbReference type="ARBA" id="ARBA00049886"/>
    </source>
</evidence>
<dbReference type="InterPro" id="IPR002125">
    <property type="entry name" value="CMP_dCMP_dom"/>
</dbReference>
<evidence type="ECO:0000256" key="13">
    <source>
        <dbReference type="PIRSR" id="PIRSR006769-2"/>
    </source>
</evidence>
<dbReference type="UniPathway" id="UPA00275">
    <property type="reaction ID" value="UER00401"/>
</dbReference>
<protein>
    <recommendedName>
        <fullName evidence="11">Riboflavin biosynthesis protein RibD</fullName>
    </recommendedName>
    <domain>
        <recommendedName>
            <fullName evidence="11">Diaminohydroxyphosphoribosylaminopyrimidine deaminase</fullName>
            <shortName evidence="11">DRAP deaminase</shortName>
            <ecNumber evidence="11">3.5.4.26</ecNumber>
        </recommendedName>
        <alternativeName>
            <fullName evidence="11">Riboflavin-specific deaminase</fullName>
        </alternativeName>
    </domain>
    <domain>
        <recommendedName>
            <fullName evidence="11">5-amino-6-(5-phosphoribosylamino)uracil reductase</fullName>
            <ecNumber evidence="11">1.1.1.193</ecNumber>
        </recommendedName>
        <alternativeName>
            <fullName evidence="11">HTP reductase</fullName>
        </alternativeName>
    </domain>
</protein>
<dbReference type="InterPro" id="IPR002734">
    <property type="entry name" value="RibDG_C"/>
</dbReference>
<dbReference type="EMBL" id="JAAXPO010000006">
    <property type="protein sequence ID" value="NKZ18780.1"/>
    <property type="molecule type" value="Genomic_DNA"/>
</dbReference>
<keyword evidence="6 11" id="KW-0521">NADP</keyword>
<evidence type="ECO:0000259" key="15">
    <source>
        <dbReference type="PROSITE" id="PS51747"/>
    </source>
</evidence>
<feature type="binding site" evidence="13">
    <location>
        <position position="198"/>
    </location>
    <ligand>
        <name>NADP(+)</name>
        <dbReference type="ChEBI" id="CHEBI:58349"/>
    </ligand>
</feature>
<gene>
    <name evidence="16" type="primary">ribD</name>
    <name evidence="16" type="ORF">HF966_06270</name>
</gene>
<dbReference type="Pfam" id="PF01872">
    <property type="entry name" value="RibD_C"/>
    <property type="match status" value="1"/>
</dbReference>
<dbReference type="PROSITE" id="PS51747">
    <property type="entry name" value="CYT_DCMP_DEAMINASES_2"/>
    <property type="match status" value="1"/>
</dbReference>
<evidence type="ECO:0000313" key="16">
    <source>
        <dbReference type="EMBL" id="NKZ18780.1"/>
    </source>
</evidence>
<evidence type="ECO:0000256" key="9">
    <source>
        <dbReference type="ARBA" id="ARBA00049861"/>
    </source>
</evidence>
<feature type="binding site" evidence="13">
    <location>
        <position position="156"/>
    </location>
    <ligand>
        <name>NADP(+)</name>
        <dbReference type="ChEBI" id="CHEBI:58349"/>
    </ligand>
</feature>
<evidence type="ECO:0000256" key="1">
    <source>
        <dbReference type="ARBA" id="ARBA00002151"/>
    </source>
</evidence>
<comment type="caution">
    <text evidence="16">The sequence shown here is derived from an EMBL/GenBank/DDBJ whole genome shotgun (WGS) entry which is preliminary data.</text>
</comment>
<dbReference type="EC" id="3.5.4.26" evidence="11"/>
<dbReference type="SUPFAM" id="SSF53597">
    <property type="entry name" value="Dihydrofolate reductase-like"/>
    <property type="match status" value="1"/>
</dbReference>
<name>A0A846ZHI7_9LACO</name>
<reference evidence="16 17" key="1">
    <citation type="submission" date="2020-04" db="EMBL/GenBank/DDBJ databases">
        <title>MicrobeNet Type strains.</title>
        <authorList>
            <person name="Nicholson A.C."/>
        </authorList>
    </citation>
    <scope>NUCLEOTIDE SEQUENCE [LARGE SCALE GENOMIC DNA]</scope>
    <source>
        <strain evidence="16 17">CCUG 54536</strain>
    </source>
</reference>
<feature type="binding site" evidence="13">
    <location>
        <position position="186"/>
    </location>
    <ligand>
        <name>substrate</name>
    </ligand>
</feature>
<evidence type="ECO:0000256" key="14">
    <source>
        <dbReference type="PIRSR" id="PIRSR006769-3"/>
    </source>
</evidence>
<dbReference type="PANTHER" id="PTHR38011">
    <property type="entry name" value="DIHYDROFOLATE REDUCTASE FAMILY PROTEIN (AFU_ORTHOLOGUE AFUA_8G06820)"/>
    <property type="match status" value="1"/>
</dbReference>
<dbReference type="CDD" id="cd01284">
    <property type="entry name" value="Riboflavin_deaminase-reductase"/>
    <property type="match status" value="1"/>
</dbReference>
<evidence type="ECO:0000256" key="8">
    <source>
        <dbReference type="ARBA" id="ARBA00023268"/>
    </source>
</evidence>
<dbReference type="Pfam" id="PF00383">
    <property type="entry name" value="dCMP_cyt_deam_1"/>
    <property type="match status" value="1"/>
</dbReference>
<feature type="binding site" evidence="14">
    <location>
        <position position="51"/>
    </location>
    <ligand>
        <name>Zn(2+)</name>
        <dbReference type="ChEBI" id="CHEBI:29105"/>
        <note>catalytic</note>
    </ligand>
</feature>
<dbReference type="GO" id="GO:0009231">
    <property type="term" value="P:riboflavin biosynthetic process"/>
    <property type="evidence" value="ECO:0007669"/>
    <property type="project" value="UniProtKB-UniPathway"/>
</dbReference>
<dbReference type="InterPro" id="IPR004794">
    <property type="entry name" value="Eubact_RibD"/>
</dbReference>
<feature type="binding site" evidence="13">
    <location>
        <position position="206"/>
    </location>
    <ligand>
        <name>substrate</name>
    </ligand>
</feature>
<evidence type="ECO:0000313" key="17">
    <source>
        <dbReference type="Proteomes" id="UP000590460"/>
    </source>
</evidence>
<comment type="catalytic activity">
    <reaction evidence="9 11">
        <text>5-amino-6-(5-phospho-D-ribitylamino)uracil + NADP(+) = 5-amino-6-(5-phospho-D-ribosylamino)uracil + NADPH + H(+)</text>
        <dbReference type="Rhea" id="RHEA:17845"/>
        <dbReference type="ChEBI" id="CHEBI:15378"/>
        <dbReference type="ChEBI" id="CHEBI:57783"/>
        <dbReference type="ChEBI" id="CHEBI:58349"/>
        <dbReference type="ChEBI" id="CHEBI:58421"/>
        <dbReference type="ChEBI" id="CHEBI:58453"/>
        <dbReference type="EC" id="1.1.1.193"/>
    </reaction>
</comment>
<comment type="catalytic activity">
    <reaction evidence="10 11">
        <text>2,5-diamino-6-hydroxy-4-(5-phosphoribosylamino)-pyrimidine + H2O + H(+) = 5-amino-6-(5-phospho-D-ribosylamino)uracil + NH4(+)</text>
        <dbReference type="Rhea" id="RHEA:21868"/>
        <dbReference type="ChEBI" id="CHEBI:15377"/>
        <dbReference type="ChEBI" id="CHEBI:15378"/>
        <dbReference type="ChEBI" id="CHEBI:28938"/>
        <dbReference type="ChEBI" id="CHEBI:58453"/>
        <dbReference type="ChEBI" id="CHEBI:58614"/>
        <dbReference type="EC" id="3.5.4.26"/>
    </reaction>
</comment>
<keyword evidence="11 16" id="KW-0378">Hydrolase</keyword>
<comment type="cofactor">
    <cofactor evidence="11 14">
        <name>Zn(2+)</name>
        <dbReference type="ChEBI" id="CHEBI:29105"/>
    </cofactor>
    <text evidence="11 14">Binds 1 zinc ion.</text>
</comment>
<feature type="binding site" evidence="13">
    <location>
        <position position="209"/>
    </location>
    <ligand>
        <name>substrate</name>
    </ligand>
</feature>
<comment type="pathway">
    <text evidence="2 11">Cofactor biosynthesis; riboflavin biosynthesis; 5-amino-6-(D-ribitylamino)uracil from GTP: step 2/4.</text>
</comment>
<accession>A0A846ZHI7</accession>
<dbReference type="EC" id="1.1.1.193" evidence="11"/>
<evidence type="ECO:0000256" key="7">
    <source>
        <dbReference type="ARBA" id="ARBA00023002"/>
    </source>
</evidence>
<dbReference type="NCBIfam" id="TIGR00326">
    <property type="entry name" value="eubact_ribD"/>
    <property type="match status" value="1"/>
</dbReference>
<comment type="function">
    <text evidence="1 11">Converts 2,5-diamino-6-(ribosylamino)-4(3h)-pyrimidinone 5'-phosphate into 5-amino-6-(ribosylamino)-2,4(1h,3h)-pyrimidinedione 5'-phosphate.</text>
</comment>
<dbReference type="GO" id="GO:0046872">
    <property type="term" value="F:metal ion binding"/>
    <property type="evidence" value="ECO:0007669"/>
    <property type="project" value="UniProtKB-KW"/>
</dbReference>
<dbReference type="GO" id="GO:0008703">
    <property type="term" value="F:5-amino-6-(5-phosphoribosylamino)uracil reductase activity"/>
    <property type="evidence" value="ECO:0007669"/>
    <property type="project" value="UniProtKB-EC"/>
</dbReference>
<keyword evidence="7 11" id="KW-0560">Oxidoreductase</keyword>
<dbReference type="PANTHER" id="PTHR38011:SF7">
    <property type="entry name" value="2,5-DIAMINO-6-RIBOSYLAMINO-4(3H)-PYRIMIDINONE 5'-PHOSPHATE REDUCTASE"/>
    <property type="match status" value="1"/>
</dbReference>
<evidence type="ECO:0000256" key="12">
    <source>
        <dbReference type="PIRSR" id="PIRSR006769-1"/>
    </source>
</evidence>
<dbReference type="Gene3D" id="3.40.430.10">
    <property type="entry name" value="Dihydrofolate Reductase, subunit A"/>
    <property type="match status" value="1"/>
</dbReference>
<feature type="binding site" evidence="14">
    <location>
        <position position="87"/>
    </location>
    <ligand>
        <name>Zn(2+)</name>
        <dbReference type="ChEBI" id="CHEBI:29105"/>
        <note>catalytic</note>
    </ligand>
</feature>
<organism evidence="16 17">
    <name type="scientific">Leuconostoc holzapfelii</name>
    <dbReference type="NCBI Taxonomy" id="434464"/>
    <lineage>
        <taxon>Bacteria</taxon>
        <taxon>Bacillati</taxon>
        <taxon>Bacillota</taxon>
        <taxon>Bacilli</taxon>
        <taxon>Lactobacillales</taxon>
        <taxon>Lactobacillaceae</taxon>
        <taxon>Leuconostoc</taxon>
    </lineage>
</organism>
<dbReference type="GO" id="GO:0008835">
    <property type="term" value="F:diaminohydroxyphosphoribosylaminopyrimidine deaminase activity"/>
    <property type="evidence" value="ECO:0007669"/>
    <property type="project" value="UniProtKB-EC"/>
</dbReference>
<sequence>MDDLTWLRMAALAAEKAQPEKTFENPRVGAVIVKNGQAIAIGWHEYFGGAHAEINAYRQLKRAEDAMGATLYVTLEPCAVHGKVGSCAEAMSHWGLARVVIGDLDPNQSTHGFGVQKLRSAGMLVDVIHTTDSQRLNPAFYQFHTHRMPYVQLKLAQSHNGMVTAAPGVQSKITDAVADRDVHLQRAAASAILIGSETWLIDQPRLNVRGITLTHQQPLRVVIDRRGRLQNHPSLRSSNWLVYTENEVFAQTDNVVLMADGLTGVMADLGQRGIKSLMVEGGPTLMQSFLDLCLWHECLIYTSDTPLTGGVAGLTLTQSPDNLQRVGNTLRKQYFNQEVAPCLLASHKPLVK</sequence>
<feature type="active site" description="Proton donor" evidence="12">
    <location>
        <position position="53"/>
    </location>
</feature>
<feature type="binding site" evidence="13">
    <location>
        <position position="202"/>
    </location>
    <ligand>
        <name>NADP(+)</name>
        <dbReference type="ChEBI" id="CHEBI:58349"/>
    </ligand>
</feature>
<feature type="binding site" evidence="14">
    <location>
        <position position="78"/>
    </location>
    <ligand>
        <name>Zn(2+)</name>
        <dbReference type="ChEBI" id="CHEBI:29105"/>
        <note>catalytic</note>
    </ligand>
</feature>
<dbReference type="AlphaFoldDB" id="A0A846ZHI7"/>
<evidence type="ECO:0000256" key="2">
    <source>
        <dbReference type="ARBA" id="ARBA00004882"/>
    </source>
</evidence>
<feature type="binding site" evidence="13">
    <location>
        <position position="280"/>
    </location>
    <ligand>
        <name>substrate</name>
    </ligand>
</feature>
<evidence type="ECO:0000256" key="6">
    <source>
        <dbReference type="ARBA" id="ARBA00022857"/>
    </source>
</evidence>
<comment type="similarity">
    <text evidence="4 11">In the N-terminal section; belongs to the cytidine and deoxycytidylate deaminase family.</text>
</comment>
<dbReference type="PIRSF" id="PIRSF006769">
    <property type="entry name" value="RibD"/>
    <property type="match status" value="1"/>
</dbReference>
<comment type="similarity">
    <text evidence="5 11">In the C-terminal section; belongs to the HTP reductase family.</text>
</comment>
<evidence type="ECO:0000256" key="11">
    <source>
        <dbReference type="PIRNR" id="PIRNR006769"/>
    </source>
</evidence>
<keyword evidence="11 14" id="KW-0479">Metal-binding</keyword>
<proteinExistence type="inferred from homology"/>
<keyword evidence="8" id="KW-0511">Multifunctional enzyme</keyword>
<dbReference type="Gene3D" id="3.40.140.10">
    <property type="entry name" value="Cytidine Deaminase, domain 2"/>
    <property type="match status" value="1"/>
</dbReference>
<feature type="domain" description="CMP/dCMP-type deaminase" evidence="15">
    <location>
        <begin position="1"/>
        <end position="126"/>
    </location>
</feature>
<evidence type="ECO:0000256" key="3">
    <source>
        <dbReference type="ARBA" id="ARBA00004910"/>
    </source>
</evidence>
<dbReference type="InterPro" id="IPR024072">
    <property type="entry name" value="DHFR-like_dom_sf"/>
</dbReference>
<evidence type="ECO:0000256" key="5">
    <source>
        <dbReference type="ARBA" id="ARBA00007417"/>
    </source>
</evidence>
<keyword evidence="11" id="KW-0686">Riboflavin biosynthesis</keyword>
<dbReference type="InterPro" id="IPR050765">
    <property type="entry name" value="Riboflavin_Biosynth_HTPR"/>
</dbReference>
<keyword evidence="11 14" id="KW-0862">Zinc</keyword>
<dbReference type="Proteomes" id="UP000590460">
    <property type="component" value="Unassembled WGS sequence"/>
</dbReference>
<evidence type="ECO:0000256" key="4">
    <source>
        <dbReference type="ARBA" id="ARBA00005259"/>
    </source>
</evidence>
<dbReference type="InterPro" id="IPR016193">
    <property type="entry name" value="Cytidine_deaminase-like"/>
</dbReference>